<protein>
    <submittedName>
        <fullName evidence="3">Type II CAAX endopeptidase family protein</fullName>
    </submittedName>
</protein>
<comment type="caution">
    <text evidence="3">The sequence shown here is derived from an EMBL/GenBank/DDBJ whole genome shotgun (WGS) entry which is preliminary data.</text>
</comment>
<keyword evidence="1" id="KW-0472">Membrane</keyword>
<feature type="transmembrane region" description="Helical" evidence="1">
    <location>
        <begin position="155"/>
        <end position="173"/>
    </location>
</feature>
<dbReference type="InterPro" id="IPR052710">
    <property type="entry name" value="CAAX_protease"/>
</dbReference>
<dbReference type="Pfam" id="PF02517">
    <property type="entry name" value="Rce1-like"/>
    <property type="match status" value="1"/>
</dbReference>
<keyword evidence="1" id="KW-1133">Transmembrane helix</keyword>
<dbReference type="EMBL" id="JBBNGJ010000002">
    <property type="protein sequence ID" value="MEQ2592063.1"/>
    <property type="molecule type" value="Genomic_DNA"/>
</dbReference>
<gene>
    <name evidence="3" type="ORF">AAAU18_03950</name>
</gene>
<dbReference type="PANTHER" id="PTHR36435:SF1">
    <property type="entry name" value="CAAX AMINO TERMINAL PROTEASE FAMILY PROTEIN"/>
    <property type="match status" value="1"/>
</dbReference>
<keyword evidence="4" id="KW-1185">Reference proteome</keyword>
<proteinExistence type="predicted"/>
<dbReference type="Proteomes" id="UP001494672">
    <property type="component" value="Unassembled WGS sequence"/>
</dbReference>
<dbReference type="RefSeq" id="WP_349092843.1">
    <property type="nucleotide sequence ID" value="NZ_JBBNGJ010000002.1"/>
</dbReference>
<evidence type="ECO:0000313" key="4">
    <source>
        <dbReference type="Proteomes" id="UP001494672"/>
    </source>
</evidence>
<dbReference type="PROSITE" id="PS51257">
    <property type="entry name" value="PROKAR_LIPOPROTEIN"/>
    <property type="match status" value="1"/>
</dbReference>
<dbReference type="PANTHER" id="PTHR36435">
    <property type="entry name" value="SLR1288 PROTEIN"/>
    <property type="match status" value="1"/>
</dbReference>
<evidence type="ECO:0000256" key="1">
    <source>
        <dbReference type="SAM" id="Phobius"/>
    </source>
</evidence>
<feature type="domain" description="CAAX prenyl protease 2/Lysostaphin resistance protein A-like" evidence="2">
    <location>
        <begin position="125"/>
        <end position="214"/>
    </location>
</feature>
<reference evidence="3 4" key="1">
    <citation type="submission" date="2024-04" db="EMBL/GenBank/DDBJ databases">
        <title>Human intestinal bacterial collection.</title>
        <authorList>
            <person name="Pauvert C."/>
            <person name="Hitch T.C.A."/>
            <person name="Clavel T."/>
        </authorList>
    </citation>
    <scope>NUCLEOTIDE SEQUENCE [LARGE SCALE GENOMIC DNA]</scope>
    <source>
        <strain evidence="3 4">CLA-AA-H181</strain>
    </source>
</reference>
<organism evidence="3 4">
    <name type="scientific">Coprococcus aceti</name>
    <dbReference type="NCBI Taxonomy" id="2981786"/>
    <lineage>
        <taxon>Bacteria</taxon>
        <taxon>Bacillati</taxon>
        <taxon>Bacillota</taxon>
        <taxon>Clostridia</taxon>
        <taxon>Lachnospirales</taxon>
        <taxon>Lachnospiraceae</taxon>
        <taxon>Coprococcus</taxon>
    </lineage>
</organism>
<evidence type="ECO:0000313" key="3">
    <source>
        <dbReference type="EMBL" id="MEQ2592063.1"/>
    </source>
</evidence>
<feature type="transmembrane region" description="Helical" evidence="1">
    <location>
        <begin position="232"/>
        <end position="250"/>
    </location>
</feature>
<keyword evidence="1" id="KW-0812">Transmembrane</keyword>
<name>A0ABV1I9L2_9FIRM</name>
<accession>A0ABV1I9L2</accession>
<sequence>MKKCHINLRELGIALLAPICITFVHGLIPSSLVSCVIIIILCGCIHHVYPWVFTTGDNRNNKNRTGTRSLSFLFCFCIFILIVITGLSLQFFSTGILNAIELHRPELLGSYRDMVRSSFSLNNGIFRVTTVMLLAPVCEELVFRGISLSSSRRAFTCRHSDAIAILLSALLFALYHGNLVQFCYALPMGILLALLATWTSSLLPSILLHITINVSSYFTGMLPFALPHTSCILATGITSAAGFIALYLLLRRSGKSHKVS</sequence>
<dbReference type="InterPro" id="IPR003675">
    <property type="entry name" value="Rce1/LyrA-like_dom"/>
</dbReference>
<evidence type="ECO:0000259" key="2">
    <source>
        <dbReference type="Pfam" id="PF02517"/>
    </source>
</evidence>
<feature type="transmembrane region" description="Helical" evidence="1">
    <location>
        <begin position="7"/>
        <end position="25"/>
    </location>
</feature>
<feature type="transmembrane region" description="Helical" evidence="1">
    <location>
        <begin position="70"/>
        <end position="92"/>
    </location>
</feature>
<feature type="transmembrane region" description="Helical" evidence="1">
    <location>
        <begin position="31"/>
        <end position="49"/>
    </location>
</feature>